<accession>A0A0U1HQV7</accession>
<evidence type="ECO:0000313" key="1">
    <source>
        <dbReference type="EMBL" id="CQI88933.1"/>
    </source>
</evidence>
<dbReference type="AlphaFoldDB" id="A0A0U1HQV7"/>
<dbReference type="EMBL" id="CTKE01000005">
    <property type="protein sequence ID" value="CQI88933.1"/>
    <property type="molecule type" value="Genomic_DNA"/>
</dbReference>
<organism evidence="1 2">
    <name type="scientific">Yersinia rohdei</name>
    <dbReference type="NCBI Taxonomy" id="29485"/>
    <lineage>
        <taxon>Bacteria</taxon>
        <taxon>Pseudomonadati</taxon>
        <taxon>Pseudomonadota</taxon>
        <taxon>Gammaproteobacteria</taxon>
        <taxon>Enterobacterales</taxon>
        <taxon>Yersiniaceae</taxon>
        <taxon>Yersinia</taxon>
    </lineage>
</organism>
<sequence>MMDTTTSRAEFEKWASQKFGLPLKFIVGQRFSSGYGYYTGYLNIAYQDWKEIRGSIVVEIPYASSALDFMQDVPVVEVSKLASILRSAGLTVKGE</sequence>
<proteinExistence type="predicted"/>
<dbReference type="Proteomes" id="UP000042054">
    <property type="component" value="Unassembled WGS sequence"/>
</dbReference>
<evidence type="ECO:0000313" key="2">
    <source>
        <dbReference type="Proteomes" id="UP000042054"/>
    </source>
</evidence>
<dbReference type="RefSeq" id="WP_145525305.1">
    <property type="nucleotide sequence ID" value="NZ_CABIHU010000052.1"/>
</dbReference>
<reference evidence="1 2" key="1">
    <citation type="submission" date="2015-03" db="EMBL/GenBank/DDBJ databases">
        <authorList>
            <person name="Murphy D."/>
        </authorList>
    </citation>
    <scope>NUCLEOTIDE SEQUENCE [LARGE SCALE GENOMIC DNA]</scope>
    <source>
        <strain evidence="1 2">68/02</strain>
    </source>
</reference>
<gene>
    <name evidence="1" type="ORF">ERS008555_01284</name>
</gene>
<name>A0A0U1HQV7_YERRO</name>
<protein>
    <submittedName>
        <fullName evidence="1">Uncharacterized protein</fullName>
    </submittedName>
</protein>
<dbReference type="OrthoDB" id="6481180at2"/>